<evidence type="ECO:0000313" key="2">
    <source>
        <dbReference type="Proteomes" id="UP001165363"/>
    </source>
</evidence>
<accession>A0ABT0RNA8</accession>
<organism evidence="1 2">
    <name type="scientific">Sphingomonas alba</name>
    <dbReference type="NCBI Taxonomy" id="2908208"/>
    <lineage>
        <taxon>Bacteria</taxon>
        <taxon>Pseudomonadati</taxon>
        <taxon>Pseudomonadota</taxon>
        <taxon>Alphaproteobacteria</taxon>
        <taxon>Sphingomonadales</taxon>
        <taxon>Sphingomonadaceae</taxon>
        <taxon>Sphingomonas</taxon>
    </lineage>
</organism>
<proteinExistence type="predicted"/>
<evidence type="ECO:0000313" key="1">
    <source>
        <dbReference type="EMBL" id="MCL6683774.1"/>
    </source>
</evidence>
<dbReference type="Gene3D" id="1.25.40.380">
    <property type="entry name" value="Protein of unknown function DUF1810"/>
    <property type="match status" value="1"/>
</dbReference>
<dbReference type="Pfam" id="PF08837">
    <property type="entry name" value="DUF1810"/>
    <property type="match status" value="1"/>
</dbReference>
<name>A0ABT0RNA8_9SPHN</name>
<dbReference type="Proteomes" id="UP001165363">
    <property type="component" value="Unassembled WGS sequence"/>
</dbReference>
<sequence length="130" mass="14096">MAGADPFNLQRFVDAQAGGVHEQALAELRDGRKRSHWMWFVFPQHVDLGHSPTAKHFGLTGADEARAYLDHPILGPRLIQCCEAIQLHLQRGVGAKAILGPVDALKLKSSMEIFAAAGATCASEVLELLD</sequence>
<protein>
    <submittedName>
        <fullName evidence="1">DUF1810 domain-containing protein</fullName>
    </submittedName>
</protein>
<comment type="caution">
    <text evidence="1">The sequence shown here is derived from an EMBL/GenBank/DDBJ whole genome shotgun (WGS) entry which is preliminary data.</text>
</comment>
<keyword evidence="2" id="KW-1185">Reference proteome</keyword>
<dbReference type="InterPro" id="IPR014937">
    <property type="entry name" value="DUF1810"/>
</dbReference>
<dbReference type="EMBL" id="JAMGBD010000001">
    <property type="protein sequence ID" value="MCL6683774.1"/>
    <property type="molecule type" value="Genomic_DNA"/>
</dbReference>
<dbReference type="RefSeq" id="WP_249847817.1">
    <property type="nucleotide sequence ID" value="NZ_JAMGBD010000001.1"/>
</dbReference>
<dbReference type="SUPFAM" id="SSF140736">
    <property type="entry name" value="Rv1873-like"/>
    <property type="match status" value="1"/>
</dbReference>
<reference evidence="1" key="1">
    <citation type="submission" date="2022-05" db="EMBL/GenBank/DDBJ databases">
        <authorList>
            <person name="Jo J.-H."/>
            <person name="Im W.-T."/>
        </authorList>
    </citation>
    <scope>NUCLEOTIDE SEQUENCE</scope>
    <source>
        <strain evidence="1">SE158</strain>
    </source>
</reference>
<gene>
    <name evidence="1" type="ORF">LZ536_07655</name>
</gene>
<dbReference type="InterPro" id="IPR036287">
    <property type="entry name" value="Rv1873-like_sf"/>
</dbReference>